<comment type="similarity">
    <text evidence="1">Belongs to the CRP1/MDG1 family.</text>
</comment>
<dbReference type="InterPro" id="IPR013783">
    <property type="entry name" value="Ig-like_fold"/>
</dbReference>
<feature type="region of interest" description="Disordered" evidence="2">
    <location>
        <begin position="468"/>
        <end position="598"/>
    </location>
</feature>
<dbReference type="SUPFAM" id="SSF81296">
    <property type="entry name" value="E set domains"/>
    <property type="match status" value="1"/>
</dbReference>
<gene>
    <name evidence="4" type="ORF">UCDDA912_g06359</name>
</gene>
<dbReference type="PANTHER" id="PTHR10343">
    <property type="entry name" value="5'-AMP-ACTIVATED PROTEIN KINASE , BETA SUBUNIT"/>
    <property type="match status" value="1"/>
</dbReference>
<feature type="region of interest" description="Disordered" evidence="2">
    <location>
        <begin position="294"/>
        <end position="363"/>
    </location>
</feature>
<proteinExistence type="inferred from homology"/>
<feature type="compositionally biased region" description="Polar residues" evidence="2">
    <location>
        <begin position="553"/>
        <end position="564"/>
    </location>
</feature>
<accession>A0A0G2FHR2</accession>
<dbReference type="InterPro" id="IPR050827">
    <property type="entry name" value="CRP1_MDG1_kinase"/>
</dbReference>
<dbReference type="GO" id="GO:0005634">
    <property type="term" value="C:nucleus"/>
    <property type="evidence" value="ECO:0007669"/>
    <property type="project" value="TreeGrafter"/>
</dbReference>
<evidence type="ECO:0000313" key="4">
    <source>
        <dbReference type="EMBL" id="KKY33649.1"/>
    </source>
</evidence>
<name>A0A0G2FHR2_9PEZI</name>
<feature type="compositionally biased region" description="Basic and acidic residues" evidence="2">
    <location>
        <begin position="157"/>
        <end position="179"/>
    </location>
</feature>
<sequence>MAHDDGDHGNWAFASPVHEHDSQSQLRLSRHHNGLFPQPHPGDEVYVTGTFDNWSKSEQMEKVGDKFEKSVELPDTSERIYYKVGDFVPDIDMVISGFVVDGTWTSNPTDPKEKDESGNENNVLTPEALLASLPATAAIMNSVSADATTAQLANDVPLEKDVKAQPETEAKAEDADAKPSDLPGSFPETPADELNKSIGINPLPAAAGGLNPIKLAPGEPVPNDIKTADVNSNIKLDAESYEKSDALPGVDSKDLSVPPVSGTMIPESSLPIGTGNPHINSVSADSTTAALAAEVPKEPKVPEVVKESQEKAGVDPEASGIADEVKEKEQVEEELKDKVPEAPSTSEGTAGKGTEKSENDKTLLETAAATAAGVSAAAIATAVATKDKAIETAAPIAAQNLPDSVKQQLPNSVQETINATGAEKTIETVSPEVPSEVKDSIVEAGKNPEAAANTAAVEDKKAVEAELLKEVKPAESAEGAKSEPVKATEEAPKATADETSKATTDEPKVVEPPAAAADVPKVSEPTSNGASNGTTANGSEAPATPVKNKDTKPTNSATPNSATSEQKRKNRISGFFGKIKSKIANKDASKDASKEASK</sequence>
<dbReference type="AlphaFoldDB" id="A0A0G2FHR2"/>
<reference evidence="4 5" key="1">
    <citation type="submission" date="2015-05" db="EMBL/GenBank/DDBJ databases">
        <title>Distinctive expansion of gene families associated with plant cell wall degradation and secondary metabolism in the genomes of grapevine trunk pathogens.</title>
        <authorList>
            <person name="Lawrence D.P."/>
            <person name="Travadon R."/>
            <person name="Rolshausen P.E."/>
            <person name="Baumgartner K."/>
        </authorList>
    </citation>
    <scope>NUCLEOTIDE SEQUENCE [LARGE SCALE GENOMIC DNA]</scope>
    <source>
        <strain evidence="4">DA912</strain>
    </source>
</reference>
<dbReference type="EMBL" id="LCUC01000236">
    <property type="protein sequence ID" value="KKY33649.1"/>
    <property type="molecule type" value="Genomic_DNA"/>
</dbReference>
<evidence type="ECO:0000313" key="5">
    <source>
        <dbReference type="Proteomes" id="UP000034680"/>
    </source>
</evidence>
<evidence type="ECO:0000259" key="3">
    <source>
        <dbReference type="Pfam" id="PF16561"/>
    </source>
</evidence>
<feature type="compositionally biased region" description="Basic and acidic residues" evidence="2">
    <location>
        <begin position="323"/>
        <end position="340"/>
    </location>
</feature>
<organism evidence="4 5">
    <name type="scientific">Diaporthe ampelina</name>
    <dbReference type="NCBI Taxonomy" id="1214573"/>
    <lineage>
        <taxon>Eukaryota</taxon>
        <taxon>Fungi</taxon>
        <taxon>Dikarya</taxon>
        <taxon>Ascomycota</taxon>
        <taxon>Pezizomycotina</taxon>
        <taxon>Sordariomycetes</taxon>
        <taxon>Sordariomycetidae</taxon>
        <taxon>Diaporthales</taxon>
        <taxon>Diaporthaceae</taxon>
        <taxon>Diaporthe</taxon>
    </lineage>
</organism>
<feature type="region of interest" description="Disordered" evidence="2">
    <location>
        <begin position="156"/>
        <end position="200"/>
    </location>
</feature>
<dbReference type="GO" id="GO:0031588">
    <property type="term" value="C:nucleotide-activated protein kinase complex"/>
    <property type="evidence" value="ECO:0007669"/>
    <property type="project" value="TreeGrafter"/>
</dbReference>
<dbReference type="Proteomes" id="UP000034680">
    <property type="component" value="Unassembled WGS sequence"/>
</dbReference>
<dbReference type="GO" id="GO:0007165">
    <property type="term" value="P:signal transduction"/>
    <property type="evidence" value="ECO:0007669"/>
    <property type="project" value="TreeGrafter"/>
</dbReference>
<feature type="compositionally biased region" description="Polar residues" evidence="2">
    <location>
        <begin position="524"/>
        <end position="538"/>
    </location>
</feature>
<dbReference type="InterPro" id="IPR032640">
    <property type="entry name" value="AMPK1_CBM"/>
</dbReference>
<evidence type="ECO:0000256" key="2">
    <source>
        <dbReference type="SAM" id="MobiDB-lite"/>
    </source>
</evidence>
<feature type="domain" description="AMP-activated protein kinase glycogen-binding" evidence="3">
    <location>
        <begin position="40"/>
        <end position="84"/>
    </location>
</feature>
<dbReference type="STRING" id="1214573.A0A0G2FHR2"/>
<dbReference type="Pfam" id="PF16561">
    <property type="entry name" value="AMPK1_CBM"/>
    <property type="match status" value="1"/>
</dbReference>
<dbReference type="CDD" id="cd02859">
    <property type="entry name" value="E_set_AMPKbeta_like_N"/>
    <property type="match status" value="1"/>
</dbReference>
<feature type="compositionally biased region" description="Low complexity" evidence="2">
    <location>
        <begin position="511"/>
        <end position="522"/>
    </location>
</feature>
<feature type="compositionally biased region" description="Basic and acidic residues" evidence="2">
    <location>
        <begin position="468"/>
        <end position="509"/>
    </location>
</feature>
<feature type="compositionally biased region" description="Basic and acidic residues" evidence="2">
    <location>
        <begin position="353"/>
        <end position="363"/>
    </location>
</feature>
<feature type="region of interest" description="Disordered" evidence="2">
    <location>
        <begin position="244"/>
        <end position="282"/>
    </location>
</feature>
<dbReference type="GO" id="GO:0019901">
    <property type="term" value="F:protein kinase binding"/>
    <property type="evidence" value="ECO:0007669"/>
    <property type="project" value="TreeGrafter"/>
</dbReference>
<evidence type="ECO:0000256" key="1">
    <source>
        <dbReference type="ARBA" id="ARBA00038216"/>
    </source>
</evidence>
<dbReference type="GO" id="GO:0005737">
    <property type="term" value="C:cytoplasm"/>
    <property type="evidence" value="ECO:0007669"/>
    <property type="project" value="TreeGrafter"/>
</dbReference>
<feature type="compositionally biased region" description="Basic and acidic residues" evidence="2">
    <location>
        <begin position="584"/>
        <end position="598"/>
    </location>
</feature>
<dbReference type="OrthoDB" id="5873279at2759"/>
<dbReference type="PANTHER" id="PTHR10343:SF81">
    <property type="entry name" value="CRUCIFORM DNA-RECOGNIZING PROTEIN 1-RELATED"/>
    <property type="match status" value="1"/>
</dbReference>
<dbReference type="InterPro" id="IPR014756">
    <property type="entry name" value="Ig_E-set"/>
</dbReference>
<feature type="compositionally biased region" description="Basic and acidic residues" evidence="2">
    <location>
        <begin position="295"/>
        <end position="314"/>
    </location>
</feature>
<keyword evidence="5" id="KW-1185">Reference proteome</keyword>
<protein>
    <submittedName>
        <fullName evidence="4">Putative carbohydrate-binding module family 48 protein</fullName>
    </submittedName>
</protein>
<reference evidence="4 5" key="2">
    <citation type="submission" date="2015-05" db="EMBL/GenBank/DDBJ databases">
        <authorList>
            <person name="Morales-Cruz A."/>
            <person name="Amrine K.C."/>
            <person name="Cantu D."/>
        </authorList>
    </citation>
    <scope>NUCLEOTIDE SEQUENCE [LARGE SCALE GENOMIC DNA]</scope>
    <source>
        <strain evidence="4">DA912</strain>
    </source>
</reference>
<comment type="caution">
    <text evidence="4">The sequence shown here is derived from an EMBL/GenBank/DDBJ whole genome shotgun (WGS) entry which is preliminary data.</text>
</comment>
<feature type="region of interest" description="Disordered" evidence="2">
    <location>
        <begin position="1"/>
        <end position="27"/>
    </location>
</feature>
<dbReference type="Gene3D" id="2.60.40.10">
    <property type="entry name" value="Immunoglobulins"/>
    <property type="match status" value="1"/>
</dbReference>